<dbReference type="Pfam" id="PF26111">
    <property type="entry name" value="Ig_Mok13"/>
    <property type="match status" value="1"/>
</dbReference>
<dbReference type="InterPro" id="IPR006047">
    <property type="entry name" value="GH13_cat_dom"/>
</dbReference>
<dbReference type="Pfam" id="PF00128">
    <property type="entry name" value="Alpha-amylase"/>
    <property type="match status" value="1"/>
</dbReference>
<dbReference type="Gene3D" id="3.40.50.2000">
    <property type="entry name" value="Glycogen Phosphorylase B"/>
    <property type="match status" value="1"/>
</dbReference>
<dbReference type="PANTHER" id="PTHR47182:SF2">
    <property type="entry name" value="CELL WALL ALPHA-1,3-GLUCAN SYNTHASE AGS1"/>
    <property type="match status" value="1"/>
</dbReference>
<feature type="transmembrane region" description="Helical" evidence="2">
    <location>
        <begin position="1451"/>
        <end position="1471"/>
    </location>
</feature>
<dbReference type="SUPFAM" id="SSF53756">
    <property type="entry name" value="UDP-Glycosyltransferase/glycogen phosphorylase"/>
    <property type="match status" value="1"/>
</dbReference>
<dbReference type="GO" id="GO:0070600">
    <property type="term" value="P:fungal-type cell wall (1-&gt;3)-alpha-glucan biosynthetic process"/>
    <property type="evidence" value="ECO:0007669"/>
    <property type="project" value="TreeGrafter"/>
</dbReference>
<organism evidence="4 5">
    <name type="scientific">Gymnopus androsaceus JB14</name>
    <dbReference type="NCBI Taxonomy" id="1447944"/>
    <lineage>
        <taxon>Eukaryota</taxon>
        <taxon>Fungi</taxon>
        <taxon>Dikarya</taxon>
        <taxon>Basidiomycota</taxon>
        <taxon>Agaricomycotina</taxon>
        <taxon>Agaricomycetes</taxon>
        <taxon>Agaricomycetidae</taxon>
        <taxon>Agaricales</taxon>
        <taxon>Marasmiineae</taxon>
        <taxon>Omphalotaceae</taxon>
        <taxon>Gymnopus</taxon>
    </lineage>
</organism>
<dbReference type="InterPro" id="IPR058654">
    <property type="entry name" value="Mok11-14/Ags1-like_TM"/>
</dbReference>
<feature type="transmembrane region" description="Helical" evidence="2">
    <location>
        <begin position="1323"/>
        <end position="1350"/>
    </location>
</feature>
<dbReference type="SUPFAM" id="SSF51445">
    <property type="entry name" value="(Trans)glycosidases"/>
    <property type="match status" value="1"/>
</dbReference>
<accession>A0A6A4H1B4</accession>
<feature type="region of interest" description="Disordered" evidence="1">
    <location>
        <begin position="1634"/>
        <end position="1655"/>
    </location>
</feature>
<proteinExistence type="predicted"/>
<reference evidence="4" key="1">
    <citation type="journal article" date="2019" name="Environ. Microbiol.">
        <title>Fungal ecological strategies reflected in gene transcription - a case study of two litter decomposers.</title>
        <authorList>
            <person name="Barbi F."/>
            <person name="Kohler A."/>
            <person name="Barry K."/>
            <person name="Baskaran P."/>
            <person name="Daum C."/>
            <person name="Fauchery L."/>
            <person name="Ihrmark K."/>
            <person name="Kuo A."/>
            <person name="LaButti K."/>
            <person name="Lipzen A."/>
            <person name="Morin E."/>
            <person name="Grigoriev I.V."/>
            <person name="Henrissat B."/>
            <person name="Lindahl B."/>
            <person name="Martin F."/>
        </authorList>
    </citation>
    <scope>NUCLEOTIDE SEQUENCE</scope>
    <source>
        <strain evidence="4">JB14</strain>
    </source>
</reference>
<evidence type="ECO:0000256" key="2">
    <source>
        <dbReference type="SAM" id="Phobius"/>
    </source>
</evidence>
<dbReference type="GO" id="GO:0047657">
    <property type="term" value="F:alpha-1,3-glucan synthase activity"/>
    <property type="evidence" value="ECO:0007669"/>
    <property type="project" value="TreeGrafter"/>
</dbReference>
<dbReference type="InterPro" id="IPR017853">
    <property type="entry name" value="GH"/>
</dbReference>
<gene>
    <name evidence="4" type="ORF">BT96DRAFT_979605</name>
</gene>
<dbReference type="Pfam" id="PF26108">
    <property type="entry name" value="GH_Mok13"/>
    <property type="match status" value="1"/>
</dbReference>
<dbReference type="InterPro" id="IPR058659">
    <property type="entry name" value="Mok11-13/Ags1-like_CBM"/>
</dbReference>
<dbReference type="Pfam" id="PF26114">
    <property type="entry name" value="Ig_2_Mok13"/>
    <property type="match status" value="1"/>
</dbReference>
<dbReference type="GO" id="GO:0009277">
    <property type="term" value="C:fungal-type cell wall"/>
    <property type="evidence" value="ECO:0007669"/>
    <property type="project" value="TreeGrafter"/>
</dbReference>
<keyword evidence="2" id="KW-1133">Transmembrane helix</keyword>
<dbReference type="InterPro" id="IPR058658">
    <property type="entry name" value="Mok11-13/Ags1-like_Ig_2"/>
</dbReference>
<dbReference type="PANTHER" id="PTHR47182">
    <property type="entry name" value="CELL WALL ALPHA-1,3-GLUCAN SYNTHASE AGS1-RELATED"/>
    <property type="match status" value="1"/>
</dbReference>
<evidence type="ECO:0000313" key="4">
    <source>
        <dbReference type="EMBL" id="KAE9391982.1"/>
    </source>
</evidence>
<dbReference type="InterPro" id="IPR058657">
    <property type="entry name" value="Mok11-13/Ags1-like_Ig"/>
</dbReference>
<dbReference type="Pfam" id="PF26127">
    <property type="entry name" value="12TM_Mok13"/>
    <property type="match status" value="1"/>
</dbReference>
<sequence length="1682" mass="190268">MTRITWTSILLDKWADGDPSNNDFFGTIYEWEYRETQLRFGGDLKGLVSRFDYLQGMGIKVIYVAGTPFLNMIWQADSYSPLDMTVLDLHWGTWDDWVATIDEIHACGMYFMADLTVGTMSDLLGFTGFLNMSAPFSINEYDTEWVLPSYMPWNFTAYKDFEIINTQNNSCVYPTFWDNDGTIIPKFIVGATRTGSVSYQSLPPFRIDFASGKLTVRYRGRPLLVNVHLISGRIISTFLVKLQGETPLVQSTCNLTSSESSFFLRDEGNVALDGCAFHYSIYRALTRFLGMDGNLAVAYEVDTNFITAWSKIFVDNDFINSQTNELDPRHMYGTSNFDLFRWPSLANGTQRSALETFITFTTMERSKPSYAYDDTANNYLYGRQSMVANQAWKRHGCYQLGSDQYFNMPLDKSALGCYDDWSTLDHFDPTADSRHLFAQYNYLRTQYAALQDSYLLTQLGNWTEYIQREGSNGTVMEMGLWSVSRSEMTGAQNLTGSDTSVVWMLYSNENSTITWTYPVIMAPGFRLLIKLKLSSRIFSILTRLTFLRNPENLSLMIMHLHTLDVWAASLWMATDSKPWFRWPTGLLPFLLSPLSPLAKHGVTNSISMNMSTSSTGSVPTISNVSCGNMTSSANVIVQGVSHTTWVWNATLTNFPDGILTITLNKPSSTGGISTGAVDTVLLRKGLLTNVMVFPESDYNSSSLTKSGDDYIFTHTAIGTDMFRYSWNFGQNWTSWTTWEDTTMVKTTFFADADLFRDGDHIMVQYWSALALSSTHAVHADYGWSGFTRRVPQFIATGVFNEWGDNQGIANTFSQVGDGCSCTTGPPYFQVHVWDESDDFYYGDVNSDGVLDCLPPNTEATNYLNMSAPPKPHLSWMVQNQLFPNLWRKSSDSKDGAAISEKKSEKKFFSHKHHSDIISWPEDKSKRRKVLIATLEYEIIDWKLKVKIGGLGVMSSLIGKAMSDVDLLWVVPKVKDIEYPASDPAEPIEVIIFGEPYLIEVETHVLDNITYFQGLWPLRTKEEMKEICLAFNISKEHCTKYVQFGNTFNLLHAAACFISVHQKSIGVACVSDKYGKRSWARYPALWTLKHEVEVDHVAKSARPENKRQAQEWAGLKQDPKSDLFVFVSHWSKQKGVNLIADVMPLLLEKRPSIQLITVGPVIVLYGCFASEKLARLIGIFLFSSADFALIPSHDEPFSLVAVEFVRKGALGWFPMESSSTAHMLSQLTKTIKMALKSTEERANLRARSAVQRFPILSNIATWCYTVASAAAFMVFGLNFGEEAGAGTEVWMLRACIVQGSQQLWVAALWYWGYKLNTEAVNYTPPWICVAVWSLSILCFYSSSFFFMAFLVPNFLRTLFRRRIVIWFLVSVVLQSYWLSGPYGQNWHFLWNSELPTWQILLLVLAFFIGVWSLMLFVLTHFSKTHTWLLPIFAVGLGAPRWCQILWGTSGIAYGGLYLAIGLWLWLGVLDSVQGVGLSSRSHDHSHRFGQGYAAALQKNMPWCLSVPPTEVSIKLTSNMSTITSKCLYMKYFHQLPLHTSVYATEYATLPLGRHLVKYTFSGRLSARLKYSEKSHFIYVLKLTISHYASAWLKHNDWRCALVKQCREGPPIHLPTIAAGDAKVKGELADVLEEGSHISNEEPASGQPVEKSGSGISQHTKNLFKSSRIGRFLIQVFRRRNTQK</sequence>
<dbReference type="InterPro" id="IPR058656">
    <property type="entry name" value="Mok11-13/Ags1-like_GH"/>
</dbReference>
<keyword evidence="5" id="KW-1185">Reference proteome</keyword>
<dbReference type="InterPro" id="IPR058655">
    <property type="entry name" value="Mok11-14/Ags1-like"/>
</dbReference>
<feature type="transmembrane region" description="Helical" evidence="2">
    <location>
        <begin position="1258"/>
        <end position="1278"/>
    </location>
</feature>
<keyword evidence="2" id="KW-0812">Transmembrane</keyword>
<feature type="domain" description="Glycosyl hydrolase family 13 catalytic" evidence="3">
    <location>
        <begin position="8"/>
        <end position="428"/>
    </location>
</feature>
<feature type="transmembrane region" description="Helical" evidence="2">
    <location>
        <begin position="1398"/>
        <end position="1418"/>
    </location>
</feature>
<evidence type="ECO:0000313" key="5">
    <source>
        <dbReference type="Proteomes" id="UP000799118"/>
    </source>
</evidence>
<dbReference type="SMART" id="SM00642">
    <property type="entry name" value="Aamy"/>
    <property type="match status" value="1"/>
</dbReference>
<evidence type="ECO:0000259" key="3">
    <source>
        <dbReference type="SMART" id="SM00642"/>
    </source>
</evidence>
<dbReference type="Gene3D" id="3.20.20.80">
    <property type="entry name" value="Glycosidases"/>
    <property type="match status" value="1"/>
</dbReference>
<keyword evidence="2" id="KW-0472">Membrane</keyword>
<protein>
    <recommendedName>
        <fullName evidence="3">Glycosyl hydrolase family 13 catalytic domain-containing protein</fullName>
    </recommendedName>
</protein>
<name>A0A6A4H1B4_9AGAR</name>
<dbReference type="OrthoDB" id="512920at2759"/>
<dbReference type="EMBL" id="ML769607">
    <property type="protein sequence ID" value="KAE9391982.1"/>
    <property type="molecule type" value="Genomic_DNA"/>
</dbReference>
<dbReference type="Proteomes" id="UP000799118">
    <property type="component" value="Unassembled WGS sequence"/>
</dbReference>
<feature type="transmembrane region" description="Helical" evidence="2">
    <location>
        <begin position="1362"/>
        <end position="1378"/>
    </location>
</feature>
<evidence type="ECO:0000256" key="1">
    <source>
        <dbReference type="SAM" id="MobiDB-lite"/>
    </source>
</evidence>
<dbReference type="Pfam" id="PF26122">
    <property type="entry name" value="CBM_Mok13"/>
    <property type="match status" value="1"/>
</dbReference>